<evidence type="ECO:0000313" key="4">
    <source>
        <dbReference type="EMBL" id="MEX6689764.1"/>
    </source>
</evidence>
<dbReference type="InterPro" id="IPR028994">
    <property type="entry name" value="Integrin_alpha_N"/>
</dbReference>
<evidence type="ECO:0000259" key="2">
    <source>
        <dbReference type="Pfam" id="PF01833"/>
    </source>
</evidence>
<feature type="domain" description="IPT/TIG" evidence="2">
    <location>
        <begin position="48"/>
        <end position="124"/>
    </location>
</feature>
<dbReference type="InterPro" id="IPR014756">
    <property type="entry name" value="Ig_E-set"/>
</dbReference>
<dbReference type="SUPFAM" id="SSF81296">
    <property type="entry name" value="E set domains"/>
    <property type="match status" value="1"/>
</dbReference>
<dbReference type="NCBIfam" id="TIGR04183">
    <property type="entry name" value="Por_Secre_tail"/>
    <property type="match status" value="1"/>
</dbReference>
<protein>
    <submittedName>
        <fullName evidence="4">FG-GAP-like repeat-containing protein</fullName>
    </submittedName>
</protein>
<dbReference type="InterPro" id="IPR013783">
    <property type="entry name" value="Ig-like_fold"/>
</dbReference>
<dbReference type="CDD" id="cd00603">
    <property type="entry name" value="IPT_PCSR"/>
    <property type="match status" value="1"/>
</dbReference>
<keyword evidence="1" id="KW-0732">Signal</keyword>
<accession>A0ABV3ZMR9</accession>
<dbReference type="Pfam" id="PF13517">
    <property type="entry name" value="FG-GAP_3"/>
    <property type="match status" value="2"/>
</dbReference>
<reference evidence="4 5" key="1">
    <citation type="submission" date="2023-07" db="EMBL/GenBank/DDBJ databases">
        <authorList>
            <person name="Lian W.-H."/>
        </authorList>
    </citation>
    <scope>NUCLEOTIDE SEQUENCE [LARGE SCALE GENOMIC DNA]</scope>
    <source>
        <strain evidence="4 5">SYSU DXS3180</strain>
    </source>
</reference>
<dbReference type="InterPro" id="IPR036179">
    <property type="entry name" value="Ig-like_dom_sf"/>
</dbReference>
<dbReference type="Proteomes" id="UP001560573">
    <property type="component" value="Unassembled WGS sequence"/>
</dbReference>
<dbReference type="SUPFAM" id="SSF69318">
    <property type="entry name" value="Integrin alpha N-terminal domain"/>
    <property type="match status" value="2"/>
</dbReference>
<feature type="domain" description="IPT/TIG" evidence="2">
    <location>
        <begin position="513"/>
        <end position="588"/>
    </location>
</feature>
<dbReference type="SUPFAM" id="SSF48726">
    <property type="entry name" value="Immunoglobulin"/>
    <property type="match status" value="1"/>
</dbReference>
<comment type="caution">
    <text evidence="4">The sequence shown here is derived from an EMBL/GenBank/DDBJ whole genome shotgun (WGS) entry which is preliminary data.</text>
</comment>
<dbReference type="InterPro" id="IPR026444">
    <property type="entry name" value="Secre_tail"/>
</dbReference>
<proteinExistence type="predicted"/>
<gene>
    <name evidence="4" type="ORF">QTN47_19820</name>
</gene>
<evidence type="ECO:0000313" key="5">
    <source>
        <dbReference type="Proteomes" id="UP001560573"/>
    </source>
</evidence>
<name>A0ABV3ZMR9_9BACT</name>
<dbReference type="Gene3D" id="2.130.10.130">
    <property type="entry name" value="Integrin alpha, N-terminal"/>
    <property type="match status" value="2"/>
</dbReference>
<sequence length="882" mass="94735">MKKKSTNPLKCISSISQVLKQYLSRNQLKLLVLFFMICSSRAILAQLPVINSVTPLSGPAGSTVKINASKVDPTPSKNIVYFGAAKATVTSVSGNTLDVIVPNGATYAPVSLTQNRTTAFSTQKFDLTFPATGPLTTGLLATPVIFSADVNANVRCTYLQPADIDGDGKVDIVSFGFDGDNGVGTSDLTLFKNASTVDSISLQYMPVAHFGYDAWLHVADVDADGKLDIIVASHNYTGNDFFSVFRNLSTPGKILFDAVKTFQLPYLGKIKLGDMDLDGKPDVIFNSQDSVYFLKNSSQNSVVNFAKSLNLNVKGGRVVDIADYNNDNLPDLAIYNVRETTLFIYRNHSKKAVNSFGFDSYLTYSSYENALASGDFNGDSLLDVGALDIKYTGNLHVIKNSATKLSDINMELVTNYYTGVGPTAINISDINGDGKPDIFACNEHYTIAAFENASTINNITFNPKVDFAVPKFMQDMAIVDINGDGKPDLVASQNPGSTVYVFKNQLTMSGAAPVITSFFPDGGGTNDTILIKGKNFTGVRSVKFGNVDATYITPLSDSAITAVIGSGATGDISVTTGSGTHSLPGFTYLTQPRITIFTDSTSVCQGSVVTVQAIPERRYPAYHYQWYKNGAKIGDLTKPYVTTKLLDGDSVWATMVNPMYTGSVKSNILHFTVSPSIKPTIVISADKRSPICKGTSVMFTAKITNGGALPVYQWMKNQKPVGTNAPTYTDANLQNGDSVYCVLTVVERCAVIPVTSRPSVFAVNDCSTSGALANNAARMINNQTQFADNANVVSNQSATFNVYPNPANSKVAVTFSGEPGGSYVVQFSDANGRILQSQKITLQNGVSNTQWNVAGYAPGVYHVTLLNKNKFVNSKQLLIGHK</sequence>
<dbReference type="Pfam" id="PF01833">
    <property type="entry name" value="TIG"/>
    <property type="match status" value="2"/>
</dbReference>
<organism evidence="4 5">
    <name type="scientific">Danxiaibacter flavus</name>
    <dbReference type="NCBI Taxonomy" id="3049108"/>
    <lineage>
        <taxon>Bacteria</taxon>
        <taxon>Pseudomonadati</taxon>
        <taxon>Bacteroidota</taxon>
        <taxon>Chitinophagia</taxon>
        <taxon>Chitinophagales</taxon>
        <taxon>Chitinophagaceae</taxon>
        <taxon>Danxiaibacter</taxon>
    </lineage>
</organism>
<dbReference type="InterPro" id="IPR002909">
    <property type="entry name" value="IPT_dom"/>
</dbReference>
<dbReference type="Pfam" id="PF18962">
    <property type="entry name" value="Por_Secre_tail"/>
    <property type="match status" value="1"/>
</dbReference>
<dbReference type="RefSeq" id="WP_369331172.1">
    <property type="nucleotide sequence ID" value="NZ_JAULBC010000007.1"/>
</dbReference>
<dbReference type="PANTHER" id="PTHR46580:SF2">
    <property type="entry name" value="MAM DOMAIN-CONTAINING PROTEIN"/>
    <property type="match status" value="1"/>
</dbReference>
<evidence type="ECO:0000259" key="3">
    <source>
        <dbReference type="Pfam" id="PF18962"/>
    </source>
</evidence>
<dbReference type="InterPro" id="IPR013517">
    <property type="entry name" value="FG-GAP"/>
</dbReference>
<dbReference type="Gene3D" id="2.60.40.10">
    <property type="entry name" value="Immunoglobulins"/>
    <property type="match status" value="4"/>
</dbReference>
<keyword evidence="5" id="KW-1185">Reference proteome</keyword>
<evidence type="ECO:0000256" key="1">
    <source>
        <dbReference type="ARBA" id="ARBA00022729"/>
    </source>
</evidence>
<dbReference type="PANTHER" id="PTHR46580">
    <property type="entry name" value="SENSOR KINASE-RELATED"/>
    <property type="match status" value="1"/>
</dbReference>
<feature type="domain" description="Secretion system C-terminal sorting" evidence="3">
    <location>
        <begin position="802"/>
        <end position="875"/>
    </location>
</feature>
<dbReference type="EMBL" id="JAULBC010000007">
    <property type="protein sequence ID" value="MEX6689764.1"/>
    <property type="molecule type" value="Genomic_DNA"/>
</dbReference>